<evidence type="ECO:0000256" key="1">
    <source>
        <dbReference type="SAM" id="Phobius"/>
    </source>
</evidence>
<evidence type="ECO:0000313" key="2">
    <source>
        <dbReference type="EMBL" id="KAG1813630.1"/>
    </source>
</evidence>
<gene>
    <name evidence="2" type="ORF">BJ212DRAFT_1588627</name>
</gene>
<name>A0A9P7JBN8_9AGAM</name>
<reference evidence="2" key="1">
    <citation type="journal article" date="2020" name="New Phytol.">
        <title>Comparative genomics reveals dynamic genome evolution in host specialist ectomycorrhizal fungi.</title>
        <authorList>
            <person name="Lofgren L.A."/>
            <person name="Nguyen N.H."/>
            <person name="Vilgalys R."/>
            <person name="Ruytinx J."/>
            <person name="Liao H.L."/>
            <person name="Branco S."/>
            <person name="Kuo A."/>
            <person name="LaButti K."/>
            <person name="Lipzen A."/>
            <person name="Andreopoulos W."/>
            <person name="Pangilinan J."/>
            <person name="Riley R."/>
            <person name="Hundley H."/>
            <person name="Na H."/>
            <person name="Barry K."/>
            <person name="Grigoriev I.V."/>
            <person name="Stajich J.E."/>
            <person name="Kennedy P.G."/>
        </authorList>
    </citation>
    <scope>NUCLEOTIDE SEQUENCE</scope>
    <source>
        <strain evidence="2">MN1</strain>
    </source>
</reference>
<sequence length="120" mass="13650">MQTFSVMTYKMNFVDVDGRNPEKWSNAALMAASNGYSFILNVLVRLVLLRQIASAVSCATVAPALRRRRNDFFKSKSHICSSVRCLRCSAIHVRRSSGIRWPHVHFFPSRILVLRVLPIS</sequence>
<dbReference type="GeneID" id="64636451"/>
<dbReference type="Proteomes" id="UP000807769">
    <property type="component" value="Unassembled WGS sequence"/>
</dbReference>
<organism evidence="2 3">
    <name type="scientific">Suillus subaureus</name>
    <dbReference type="NCBI Taxonomy" id="48587"/>
    <lineage>
        <taxon>Eukaryota</taxon>
        <taxon>Fungi</taxon>
        <taxon>Dikarya</taxon>
        <taxon>Basidiomycota</taxon>
        <taxon>Agaricomycotina</taxon>
        <taxon>Agaricomycetes</taxon>
        <taxon>Agaricomycetidae</taxon>
        <taxon>Boletales</taxon>
        <taxon>Suillineae</taxon>
        <taxon>Suillaceae</taxon>
        <taxon>Suillus</taxon>
    </lineage>
</organism>
<feature type="transmembrane region" description="Helical" evidence="1">
    <location>
        <begin position="38"/>
        <end position="65"/>
    </location>
</feature>
<keyword evidence="1" id="KW-0812">Transmembrane</keyword>
<dbReference type="EMBL" id="JABBWG010000023">
    <property type="protein sequence ID" value="KAG1813630.1"/>
    <property type="molecule type" value="Genomic_DNA"/>
</dbReference>
<protein>
    <submittedName>
        <fullName evidence="2">Uncharacterized protein</fullName>
    </submittedName>
</protein>
<accession>A0A9P7JBN8</accession>
<comment type="caution">
    <text evidence="2">The sequence shown here is derived from an EMBL/GenBank/DDBJ whole genome shotgun (WGS) entry which is preliminary data.</text>
</comment>
<dbReference type="AlphaFoldDB" id="A0A9P7JBN8"/>
<keyword evidence="1" id="KW-1133">Transmembrane helix</keyword>
<evidence type="ECO:0000313" key="3">
    <source>
        <dbReference type="Proteomes" id="UP000807769"/>
    </source>
</evidence>
<keyword evidence="3" id="KW-1185">Reference proteome</keyword>
<proteinExistence type="predicted"/>
<dbReference type="RefSeq" id="XP_041191391.1">
    <property type="nucleotide sequence ID" value="XM_041342435.1"/>
</dbReference>
<keyword evidence="1" id="KW-0472">Membrane</keyword>